<dbReference type="VEuPathDB" id="FungiDB:RhiirFUN_013086"/>
<reference evidence="1 2" key="2">
    <citation type="submission" date="2017-09" db="EMBL/GenBank/DDBJ databases">
        <title>Extensive intraspecific genome diversity in a model arbuscular mycorrhizal fungus.</title>
        <authorList>
            <person name="Chen E.C."/>
            <person name="Morin E."/>
            <person name="Beaudet D."/>
            <person name="Noel J."/>
            <person name="Ndikumana S."/>
            <person name="Charron P."/>
            <person name="St-Onge C."/>
            <person name="Giorgi J."/>
            <person name="Grigoriev I.V."/>
            <person name="Roux C."/>
            <person name="Martin F.M."/>
            <person name="Corradi N."/>
        </authorList>
    </citation>
    <scope>NUCLEOTIDE SEQUENCE [LARGE SCALE GENOMIC DNA]</scope>
    <source>
        <strain evidence="1 2">A5</strain>
    </source>
</reference>
<dbReference type="VEuPathDB" id="FungiDB:FUN_006362"/>
<dbReference type="AlphaFoldDB" id="A0A2N0PYX9"/>
<accession>A0A2N0PYX9</accession>
<evidence type="ECO:0000313" key="1">
    <source>
        <dbReference type="EMBL" id="PKC12039.1"/>
    </source>
</evidence>
<proteinExistence type="predicted"/>
<feature type="non-terminal residue" evidence="1">
    <location>
        <position position="204"/>
    </location>
</feature>
<reference evidence="1 2" key="1">
    <citation type="submission" date="2016-04" db="EMBL/GenBank/DDBJ databases">
        <title>Genome analyses suggest a sexual origin of heterokaryosis in a supposedly ancient asexual fungus.</title>
        <authorList>
            <person name="Ropars J."/>
            <person name="Sedzielewska K."/>
            <person name="Noel J."/>
            <person name="Charron P."/>
            <person name="Farinelli L."/>
            <person name="Marton T."/>
            <person name="Kruger M."/>
            <person name="Pelin A."/>
            <person name="Brachmann A."/>
            <person name="Corradi N."/>
        </authorList>
    </citation>
    <scope>NUCLEOTIDE SEQUENCE [LARGE SCALE GENOMIC DNA]</scope>
    <source>
        <strain evidence="1 2">A5</strain>
    </source>
</reference>
<protein>
    <submittedName>
        <fullName evidence="1">Uncharacterized protein</fullName>
    </submittedName>
</protein>
<comment type="caution">
    <text evidence="1">The sequence shown here is derived from an EMBL/GenBank/DDBJ whole genome shotgun (WGS) entry which is preliminary data.</text>
</comment>
<dbReference type="Proteomes" id="UP000232722">
    <property type="component" value="Unassembled WGS sequence"/>
</dbReference>
<organism evidence="1 2">
    <name type="scientific">Rhizophagus irregularis</name>
    <dbReference type="NCBI Taxonomy" id="588596"/>
    <lineage>
        <taxon>Eukaryota</taxon>
        <taxon>Fungi</taxon>
        <taxon>Fungi incertae sedis</taxon>
        <taxon>Mucoromycota</taxon>
        <taxon>Glomeromycotina</taxon>
        <taxon>Glomeromycetes</taxon>
        <taxon>Glomerales</taxon>
        <taxon>Glomeraceae</taxon>
        <taxon>Rhizophagus</taxon>
    </lineage>
</organism>
<gene>
    <name evidence="1" type="ORF">RhiirA5_353441</name>
</gene>
<dbReference type="VEuPathDB" id="FungiDB:RhiirA1_415540"/>
<sequence>MIKGCIDGEQTDLNFLSNCSNLEELHLDSMIIDYDKLVCLENIYLPKLFSFSLLAFLMNHSNTLKELKIILMLETVKRNYLKSILADLSLYCQNLTLIGLNLDHIFGYYVEYREKVDKVDKILNEFKSFCNNCSNLQKIILFSSKFYHFNLPKELLLIFIRSLPKTLKSLSFEGVIELDYLEEIIKNYIDNLINLDFYYYTCVK</sequence>
<name>A0A2N0PYX9_9GLOM</name>
<dbReference type="EMBL" id="LLXJ01000272">
    <property type="protein sequence ID" value="PKC12039.1"/>
    <property type="molecule type" value="Genomic_DNA"/>
</dbReference>
<evidence type="ECO:0000313" key="2">
    <source>
        <dbReference type="Proteomes" id="UP000232722"/>
    </source>
</evidence>